<dbReference type="PANTHER" id="PTHR16922">
    <property type="entry name" value="INTERLEUKIN 11"/>
    <property type="match status" value="1"/>
</dbReference>
<reference evidence="1" key="3">
    <citation type="submission" date="2025-09" db="UniProtKB">
        <authorList>
            <consortium name="Ensembl"/>
        </authorList>
    </citation>
    <scope>IDENTIFICATION</scope>
</reference>
<dbReference type="PRINTS" id="PR01944">
    <property type="entry name" value="INTLKN11FISH"/>
</dbReference>
<dbReference type="GO" id="GO:0005737">
    <property type="term" value="C:cytoplasm"/>
    <property type="evidence" value="ECO:0007669"/>
    <property type="project" value="TreeGrafter"/>
</dbReference>
<dbReference type="Ensembl" id="ENSLCAT00010053810.1">
    <property type="protein sequence ID" value="ENSLCAP00010052450.1"/>
    <property type="gene ID" value="ENSLCAG00010024424.1"/>
</dbReference>
<reference evidence="1" key="2">
    <citation type="submission" date="2025-08" db="UniProtKB">
        <authorList>
            <consortium name="Ensembl"/>
        </authorList>
    </citation>
    <scope>IDENTIFICATION</scope>
</reference>
<dbReference type="Proteomes" id="UP000314980">
    <property type="component" value="Unassembled WGS sequence"/>
</dbReference>
<dbReference type="InterPro" id="IPR020438">
    <property type="entry name" value="IL-11"/>
</dbReference>
<dbReference type="Pfam" id="PF07400">
    <property type="entry name" value="IL11"/>
    <property type="match status" value="1"/>
</dbReference>
<keyword evidence="2" id="KW-1185">Reference proteome</keyword>
<dbReference type="GO" id="GO:0008083">
    <property type="term" value="F:growth factor activity"/>
    <property type="evidence" value="ECO:0007669"/>
    <property type="project" value="TreeGrafter"/>
</dbReference>
<dbReference type="PRINTS" id="PR01946">
    <property type="entry name" value="IL11BFISH"/>
</dbReference>
<organism evidence="1 2">
    <name type="scientific">Lates calcarifer</name>
    <name type="common">Barramundi</name>
    <name type="synonym">Holocentrus calcarifer</name>
    <dbReference type="NCBI Taxonomy" id="8187"/>
    <lineage>
        <taxon>Eukaryota</taxon>
        <taxon>Metazoa</taxon>
        <taxon>Chordata</taxon>
        <taxon>Craniata</taxon>
        <taxon>Vertebrata</taxon>
        <taxon>Euteleostomi</taxon>
        <taxon>Actinopterygii</taxon>
        <taxon>Neopterygii</taxon>
        <taxon>Teleostei</taxon>
        <taxon>Neoteleostei</taxon>
        <taxon>Acanthomorphata</taxon>
        <taxon>Carangaria</taxon>
        <taxon>Carangaria incertae sedis</taxon>
        <taxon>Centropomidae</taxon>
        <taxon>Lates</taxon>
    </lineage>
</organism>
<evidence type="ECO:0000313" key="2">
    <source>
        <dbReference type="Proteomes" id="UP000314980"/>
    </source>
</evidence>
<dbReference type="InterPro" id="IPR020462">
    <property type="entry name" value="IL-11B_fish"/>
</dbReference>
<accession>A0A4W6FPD9</accession>
<proteinExistence type="predicted"/>
<dbReference type="GO" id="GO:0005125">
    <property type="term" value="F:cytokine activity"/>
    <property type="evidence" value="ECO:0007669"/>
    <property type="project" value="TreeGrafter"/>
</dbReference>
<protein>
    <recommendedName>
        <fullName evidence="3">Interleukin 11a</fullName>
    </recommendedName>
</protein>
<dbReference type="InterPro" id="IPR009079">
    <property type="entry name" value="4_helix_cytokine-like_core"/>
</dbReference>
<sequence length="251" mass="28812">MATLMTQVMCHTLCYKRALLHFVHTNIHTHTYSTHTELRRRFVYYSSRRKMKFIHDSTSRLLHLLLLAELFVHSSPRPTHSPSLCSKFGSMILQTEGLMSSAKTLHSLSDEELLNFATENRLHGLPHMHHTAAHFNSLKVNESLSQLYVYTQSFKMHVDWLKTAKDSFSAPSQSAEDASTQLLHLSNHLKTSLHQMSEEVPQSPSLSLPVASSAFDVLRFSVEISERLKVFCAWSKRVLRHIQKLSHCPKH</sequence>
<evidence type="ECO:0000313" key="1">
    <source>
        <dbReference type="Ensembl" id="ENSLCAP00010052450.1"/>
    </source>
</evidence>
<dbReference type="SUPFAM" id="SSF47266">
    <property type="entry name" value="4-helical cytokines"/>
    <property type="match status" value="1"/>
</dbReference>
<dbReference type="AlphaFoldDB" id="A0A4W6FPD9"/>
<dbReference type="Gene3D" id="1.20.1250.10">
    <property type="match status" value="1"/>
</dbReference>
<dbReference type="InParanoid" id="A0A4W6FPD9"/>
<dbReference type="GO" id="GO:0008284">
    <property type="term" value="P:positive regulation of cell population proliferation"/>
    <property type="evidence" value="ECO:0007669"/>
    <property type="project" value="TreeGrafter"/>
</dbReference>
<name>A0A4W6FPD9_LATCA</name>
<dbReference type="InterPro" id="IPR022356">
    <property type="entry name" value="IL-11_fish"/>
</dbReference>
<dbReference type="PANTHER" id="PTHR16922:SF0">
    <property type="entry name" value="INTERLEUKIN-11"/>
    <property type="match status" value="1"/>
</dbReference>
<reference evidence="2" key="1">
    <citation type="submission" date="2015-09" db="EMBL/GenBank/DDBJ databases">
        <authorList>
            <person name="Sai Rama Sridatta P."/>
        </authorList>
    </citation>
    <scope>NUCLEOTIDE SEQUENCE [LARGE SCALE GENOMIC DNA]</scope>
</reference>
<evidence type="ECO:0008006" key="3">
    <source>
        <dbReference type="Google" id="ProtNLM"/>
    </source>
</evidence>
<dbReference type="GeneTree" id="ENSGT00390000007165"/>
<dbReference type="GO" id="GO:0043410">
    <property type="term" value="P:positive regulation of MAPK cascade"/>
    <property type="evidence" value="ECO:0007669"/>
    <property type="project" value="TreeGrafter"/>
</dbReference>